<reference evidence="1" key="1">
    <citation type="submission" date="2021-08" db="EMBL/GenBank/DDBJ databases">
        <title>The first chromosome-level gecko genome reveals the dynamic sex chromosomes of Neotropical dwarf geckos (Sphaerodactylidae: Sphaerodactylus).</title>
        <authorList>
            <person name="Pinto B.J."/>
            <person name="Keating S.E."/>
            <person name="Gamble T."/>
        </authorList>
    </citation>
    <scope>NUCLEOTIDE SEQUENCE</scope>
    <source>
        <strain evidence="1">TG3544</strain>
    </source>
</reference>
<proteinExistence type="predicted"/>
<accession>A0ACB8EAS5</accession>
<evidence type="ECO:0000313" key="2">
    <source>
        <dbReference type="Proteomes" id="UP000827872"/>
    </source>
</evidence>
<dbReference type="EMBL" id="CM037627">
    <property type="protein sequence ID" value="KAH7989637.1"/>
    <property type="molecule type" value="Genomic_DNA"/>
</dbReference>
<name>A0ACB8EAS5_9SAUR</name>
<comment type="caution">
    <text evidence="1">The sequence shown here is derived from an EMBL/GenBank/DDBJ whole genome shotgun (WGS) entry which is preliminary data.</text>
</comment>
<keyword evidence="2" id="KW-1185">Reference proteome</keyword>
<gene>
    <name evidence="1" type="ORF">K3G42_012006</name>
</gene>
<protein>
    <submittedName>
        <fullName evidence="1">Uncharacterized protein</fullName>
    </submittedName>
</protein>
<sequence>MHGLPIINNFLEAAQMGPTDRTSPGGMHFRDSKRKVDYVLAYHYRKRTAHHGGGSPGPLHRPASLAIISNGETAKSHPEQQQEEARSQDIPHPDALEIDVSPLDALEEAKREQREEFERNLREAGLELEKDVEVSSLLSCLNYTLSQLANVLSGS</sequence>
<evidence type="ECO:0000313" key="1">
    <source>
        <dbReference type="EMBL" id="KAH7989637.1"/>
    </source>
</evidence>
<organism evidence="1 2">
    <name type="scientific">Sphaerodactylus townsendi</name>
    <dbReference type="NCBI Taxonomy" id="933632"/>
    <lineage>
        <taxon>Eukaryota</taxon>
        <taxon>Metazoa</taxon>
        <taxon>Chordata</taxon>
        <taxon>Craniata</taxon>
        <taxon>Vertebrata</taxon>
        <taxon>Euteleostomi</taxon>
        <taxon>Lepidosauria</taxon>
        <taxon>Squamata</taxon>
        <taxon>Bifurcata</taxon>
        <taxon>Gekkota</taxon>
        <taxon>Sphaerodactylidae</taxon>
        <taxon>Sphaerodactylus</taxon>
    </lineage>
</organism>
<dbReference type="Proteomes" id="UP000827872">
    <property type="component" value="Linkage Group LG14"/>
</dbReference>